<dbReference type="PRINTS" id="PR00094">
    <property type="entry name" value="ADENYLTKNASE"/>
</dbReference>
<evidence type="ECO:0000313" key="7">
    <source>
        <dbReference type="Proteomes" id="UP000324800"/>
    </source>
</evidence>
<feature type="domain" description="C2" evidence="5">
    <location>
        <begin position="1"/>
        <end position="121"/>
    </location>
</feature>
<keyword evidence="2" id="KW-0547">Nucleotide-binding</keyword>
<gene>
    <name evidence="6" type="ORF">EZS28_003894</name>
</gene>
<dbReference type="OrthoDB" id="439792at2759"/>
<dbReference type="InterPro" id="IPR006259">
    <property type="entry name" value="Adenyl_kin_sub"/>
</dbReference>
<dbReference type="Gene3D" id="2.60.40.150">
    <property type="entry name" value="C2 domain"/>
    <property type="match status" value="1"/>
</dbReference>
<evidence type="ECO:0000313" key="6">
    <source>
        <dbReference type="EMBL" id="KAA6400578.1"/>
    </source>
</evidence>
<keyword evidence="4" id="KW-0472">Membrane</keyword>
<name>A0A5J4WZN1_9EUKA</name>
<dbReference type="Proteomes" id="UP000324800">
    <property type="component" value="Unassembled WGS sequence"/>
</dbReference>
<evidence type="ECO:0000256" key="2">
    <source>
        <dbReference type="ARBA" id="ARBA00022741"/>
    </source>
</evidence>
<feature type="transmembrane region" description="Helical" evidence="4">
    <location>
        <begin position="49"/>
        <end position="68"/>
    </location>
</feature>
<dbReference type="PROSITE" id="PS50004">
    <property type="entry name" value="C2"/>
    <property type="match status" value="1"/>
</dbReference>
<keyword evidence="1" id="KW-0808">Transferase</keyword>
<organism evidence="6 7">
    <name type="scientific">Streblomastix strix</name>
    <dbReference type="NCBI Taxonomy" id="222440"/>
    <lineage>
        <taxon>Eukaryota</taxon>
        <taxon>Metamonada</taxon>
        <taxon>Preaxostyla</taxon>
        <taxon>Oxymonadida</taxon>
        <taxon>Streblomastigidae</taxon>
        <taxon>Streblomastix</taxon>
    </lineage>
</organism>
<dbReference type="InterPro" id="IPR000850">
    <property type="entry name" value="Adenylat/UMP-CMP_kin"/>
</dbReference>
<proteinExistence type="inferred from homology"/>
<dbReference type="CDD" id="cd00030">
    <property type="entry name" value="C2"/>
    <property type="match status" value="1"/>
</dbReference>
<dbReference type="PROSITE" id="PS00113">
    <property type="entry name" value="ADENYLATE_KINASE"/>
    <property type="match status" value="2"/>
</dbReference>
<reference evidence="6 7" key="1">
    <citation type="submission" date="2019-03" db="EMBL/GenBank/DDBJ databases">
        <title>Single cell metagenomics reveals metabolic interactions within the superorganism composed of flagellate Streblomastix strix and complex community of Bacteroidetes bacteria on its surface.</title>
        <authorList>
            <person name="Treitli S.C."/>
            <person name="Kolisko M."/>
            <person name="Husnik F."/>
            <person name="Keeling P."/>
            <person name="Hampl V."/>
        </authorList>
    </citation>
    <scope>NUCLEOTIDE SEQUENCE [LARGE SCALE GENOMIC DNA]</scope>
    <source>
        <strain evidence="6">ST1C</strain>
    </source>
</reference>
<dbReference type="GO" id="GO:0005524">
    <property type="term" value="F:ATP binding"/>
    <property type="evidence" value="ECO:0007669"/>
    <property type="project" value="InterPro"/>
</dbReference>
<accession>A0A5J4WZN1</accession>
<dbReference type="SUPFAM" id="SSF49562">
    <property type="entry name" value="C2 domain (Calcium/lipid-binding domain, CaLB)"/>
    <property type="match status" value="1"/>
</dbReference>
<dbReference type="Gene3D" id="3.40.50.300">
    <property type="entry name" value="P-loop containing nucleotide triphosphate hydrolases"/>
    <property type="match status" value="2"/>
</dbReference>
<dbReference type="GO" id="GO:0004017">
    <property type="term" value="F:AMP kinase activity"/>
    <property type="evidence" value="ECO:0007669"/>
    <property type="project" value="InterPro"/>
</dbReference>
<dbReference type="Pfam" id="PF00406">
    <property type="entry name" value="ADK"/>
    <property type="match status" value="2"/>
</dbReference>
<dbReference type="NCBIfam" id="TIGR01351">
    <property type="entry name" value="adk"/>
    <property type="match status" value="2"/>
</dbReference>
<evidence type="ECO:0000259" key="5">
    <source>
        <dbReference type="PROSITE" id="PS50004"/>
    </source>
</evidence>
<protein>
    <submittedName>
        <fullName evidence="6">Adenylate kinase</fullName>
    </submittedName>
</protein>
<keyword evidence="3 6" id="KW-0418">Kinase</keyword>
<sequence>MNRIKITVVSGNGLNTPKNAHVSDPFIQLKLNTQKFTSTAKRGINRMQIIIILHELLLNALILHSAVWNESFIFNLGSYQPLLEIKVRNQDRVKLNSSTDIGECSVDLTEYLPLIPYTFDVNTSWGSLNLKIDDPDAQGNIGNTQYTTSQSLKRSVGPVPNLIQIPSITQLPSLQKFESLASFTPVSSMAALDPLAPKKIIITGAPASGKGTQCERIIDNYGVEYCCVFHISTGDLLRAAVKAGTPLGKKAHEFMTAGRLVPDELVISLVKEKLSEPECKRRGWLLDGFPRTSEQARAMKIAGIEPTHVILLDVPDSELMDRALGRRLDPVTGKIYHIKTNPPPSGEIANRVIQRDDDKEEKVKNRLVQYHDNLVALCEAYKDKLQSVNGNDHPDTVFEDVDAVITGDLENLRKLREYRKKFQTKKIIITGAPASGKGTQCEKIVEKYGVFHISTGDLLRAAVKAGTPLGKKAHEFMTAGRLVPDELVISLVKEKLSEPECIKKGWLLDGFPRTSEQARAMKIAGIEPTHVILLDVPDSELMDRALGRRLDPVTGKIYHIKTNPPPSGEIANRVIQRDDDKEEKVKNRLEQYHANLRPLCEAYKSKLVSVNGNDNPNNVFSKVNAVLSG</sequence>
<dbReference type="InterPro" id="IPR027417">
    <property type="entry name" value="P-loop_NTPase"/>
</dbReference>
<comment type="caution">
    <text evidence="6">The sequence shown here is derived from an EMBL/GenBank/DDBJ whole genome shotgun (WGS) entry which is preliminary data.</text>
</comment>
<dbReference type="CDD" id="cd01428">
    <property type="entry name" value="ADK"/>
    <property type="match status" value="2"/>
</dbReference>
<evidence type="ECO:0000256" key="4">
    <source>
        <dbReference type="SAM" id="Phobius"/>
    </source>
</evidence>
<dbReference type="InterPro" id="IPR033690">
    <property type="entry name" value="Adenylat_kinase_CS"/>
</dbReference>
<dbReference type="InterPro" id="IPR035892">
    <property type="entry name" value="C2_domain_sf"/>
</dbReference>
<dbReference type="Pfam" id="PF00168">
    <property type="entry name" value="C2"/>
    <property type="match status" value="2"/>
</dbReference>
<keyword evidence="4" id="KW-1133">Transmembrane helix</keyword>
<dbReference type="PANTHER" id="PTHR23359">
    <property type="entry name" value="NUCLEOTIDE KINASE"/>
    <property type="match status" value="1"/>
</dbReference>
<dbReference type="HAMAP" id="MF_00235">
    <property type="entry name" value="Adenylate_kinase_Adk"/>
    <property type="match status" value="2"/>
</dbReference>
<dbReference type="EMBL" id="SNRW01000539">
    <property type="protein sequence ID" value="KAA6400578.1"/>
    <property type="molecule type" value="Genomic_DNA"/>
</dbReference>
<dbReference type="SUPFAM" id="SSF52540">
    <property type="entry name" value="P-loop containing nucleoside triphosphate hydrolases"/>
    <property type="match status" value="2"/>
</dbReference>
<dbReference type="InterPro" id="IPR000008">
    <property type="entry name" value="C2_dom"/>
</dbReference>
<evidence type="ECO:0000256" key="1">
    <source>
        <dbReference type="ARBA" id="ARBA00022679"/>
    </source>
</evidence>
<evidence type="ECO:0000256" key="3">
    <source>
        <dbReference type="ARBA" id="ARBA00022777"/>
    </source>
</evidence>
<dbReference type="AlphaFoldDB" id="A0A5J4WZN1"/>
<keyword evidence="4" id="KW-0812">Transmembrane</keyword>